<evidence type="ECO:0000313" key="3">
    <source>
        <dbReference type="Proteomes" id="UP000683360"/>
    </source>
</evidence>
<dbReference type="EMBL" id="CAJPWZ010003132">
    <property type="protein sequence ID" value="CAG2252808.1"/>
    <property type="molecule type" value="Genomic_DNA"/>
</dbReference>
<comment type="caution">
    <text evidence="2">The sequence shown here is derived from an EMBL/GenBank/DDBJ whole genome shotgun (WGS) entry which is preliminary data.</text>
</comment>
<feature type="region of interest" description="Disordered" evidence="1">
    <location>
        <begin position="363"/>
        <end position="382"/>
    </location>
</feature>
<feature type="compositionally biased region" description="Acidic residues" evidence="1">
    <location>
        <begin position="260"/>
        <end position="269"/>
    </location>
</feature>
<feature type="region of interest" description="Disordered" evidence="1">
    <location>
        <begin position="245"/>
        <end position="351"/>
    </location>
</feature>
<feature type="region of interest" description="Disordered" evidence="1">
    <location>
        <begin position="1"/>
        <end position="30"/>
    </location>
</feature>
<feature type="compositionally biased region" description="Acidic residues" evidence="1">
    <location>
        <begin position="286"/>
        <end position="310"/>
    </location>
</feature>
<proteinExistence type="predicted"/>
<keyword evidence="3" id="KW-1185">Reference proteome</keyword>
<gene>
    <name evidence="2" type="ORF">MEDL_64359</name>
</gene>
<feature type="compositionally biased region" description="Basic and acidic residues" evidence="1">
    <location>
        <begin position="245"/>
        <end position="254"/>
    </location>
</feature>
<organism evidence="2 3">
    <name type="scientific">Mytilus edulis</name>
    <name type="common">Blue mussel</name>
    <dbReference type="NCBI Taxonomy" id="6550"/>
    <lineage>
        <taxon>Eukaryota</taxon>
        <taxon>Metazoa</taxon>
        <taxon>Spiralia</taxon>
        <taxon>Lophotrochozoa</taxon>
        <taxon>Mollusca</taxon>
        <taxon>Bivalvia</taxon>
        <taxon>Autobranchia</taxon>
        <taxon>Pteriomorphia</taxon>
        <taxon>Mytilida</taxon>
        <taxon>Mytiloidea</taxon>
        <taxon>Mytilidae</taxon>
        <taxon>Mytilinae</taxon>
        <taxon>Mytilus</taxon>
    </lineage>
</organism>
<accession>A0A8S3V4S0</accession>
<reference evidence="2" key="1">
    <citation type="submission" date="2021-03" db="EMBL/GenBank/DDBJ databases">
        <authorList>
            <person name="Bekaert M."/>
        </authorList>
    </citation>
    <scope>NUCLEOTIDE SEQUENCE</scope>
</reference>
<sequence length="423" mass="48598">MGPLQPSKIPESKPMEPHQQRNHYSYQWNQAQPRQTMLHLPERPTAFKRSHVNKSIFVKPRDITLESIVAANKYASQSTKEDTNVLNLKKYIPNLSKSPDVLRQVRLLLRKNMNYRKNKEDLPADKPEPQVHRMPTDYLSFDPSTDIPDYLQCGSEVCLEYQGYPVCKSKDDPQRRNTDVAVFPYKSEYRRWEKVGKGARFAWCVSEVKPVEIYDNVSDNKIICTGTWCCTIICKRQEKMPTEIHLHSEKEDQKNQPTEAEPEAMEPDQDNTVPIQEPEAANPVEPEPEAADPVEPEPEAADPVEPEPEAADPVPEATEPVEPEPAEPEPEHAEVEMLAPPQQAEAEPDERIQVFDYVEVSLKDPKRDNRDDSTGGEVHEGYRKQNIKVWPQVDDISIVEQTQIVRRLSKPTLDKRHRCVFVD</sequence>
<dbReference type="AlphaFoldDB" id="A0A8S3V4S0"/>
<name>A0A8S3V4S0_MYTED</name>
<evidence type="ECO:0000256" key="1">
    <source>
        <dbReference type="SAM" id="MobiDB-lite"/>
    </source>
</evidence>
<feature type="compositionally biased region" description="Basic and acidic residues" evidence="1">
    <location>
        <begin position="10"/>
        <end position="19"/>
    </location>
</feature>
<feature type="compositionally biased region" description="Acidic residues" evidence="1">
    <location>
        <begin position="319"/>
        <end position="328"/>
    </location>
</feature>
<evidence type="ECO:0000313" key="2">
    <source>
        <dbReference type="EMBL" id="CAG2252808.1"/>
    </source>
</evidence>
<dbReference type="Proteomes" id="UP000683360">
    <property type="component" value="Unassembled WGS sequence"/>
</dbReference>
<protein>
    <submittedName>
        <fullName evidence="2">Uncharacterized protein</fullName>
    </submittedName>
</protein>